<evidence type="ECO:0000256" key="4">
    <source>
        <dbReference type="ARBA" id="ARBA00022729"/>
    </source>
</evidence>
<evidence type="ECO:0000259" key="6">
    <source>
        <dbReference type="Pfam" id="PF12260"/>
    </source>
</evidence>
<evidence type="ECO:0000256" key="1">
    <source>
        <dbReference type="ARBA" id="ARBA00004613"/>
    </source>
</evidence>
<protein>
    <recommendedName>
        <fullName evidence="6">FAM69 protein-kinase domain-containing protein</fullName>
    </recommendedName>
</protein>
<dbReference type="EMBL" id="JANPWB010000012">
    <property type="protein sequence ID" value="KAJ1119125.1"/>
    <property type="molecule type" value="Genomic_DNA"/>
</dbReference>
<dbReference type="Proteomes" id="UP001066276">
    <property type="component" value="Chromosome 8"/>
</dbReference>
<reference evidence="7" key="1">
    <citation type="journal article" date="2022" name="bioRxiv">
        <title>Sequencing and chromosome-scale assembly of the giantPleurodeles waltlgenome.</title>
        <authorList>
            <person name="Brown T."/>
            <person name="Elewa A."/>
            <person name="Iarovenko S."/>
            <person name="Subramanian E."/>
            <person name="Araus A.J."/>
            <person name="Petzold A."/>
            <person name="Susuki M."/>
            <person name="Suzuki K.-i.T."/>
            <person name="Hayashi T."/>
            <person name="Toyoda A."/>
            <person name="Oliveira C."/>
            <person name="Osipova E."/>
            <person name="Leigh N.D."/>
            <person name="Simon A."/>
            <person name="Yun M.H."/>
        </authorList>
    </citation>
    <scope>NUCLEOTIDE SEQUENCE</scope>
    <source>
        <strain evidence="7">20211129_DDA</strain>
        <tissue evidence="7">Liver</tissue>
    </source>
</reference>
<evidence type="ECO:0000313" key="7">
    <source>
        <dbReference type="EMBL" id="KAJ1119125.1"/>
    </source>
</evidence>
<comment type="similarity">
    <text evidence="2">Belongs to the DIPK family.</text>
</comment>
<dbReference type="PROSITE" id="PS51257">
    <property type="entry name" value="PROKAR_LIPOPROTEIN"/>
    <property type="match status" value="1"/>
</dbReference>
<keyword evidence="3" id="KW-0964">Secreted</keyword>
<dbReference type="InterPro" id="IPR020519">
    <property type="entry name" value="DIPK2A/B"/>
</dbReference>
<gene>
    <name evidence="7" type="ORF">NDU88_007311</name>
</gene>
<accession>A0AAV7NVX8</accession>
<dbReference type="PANTHER" id="PTHR32073">
    <property type="entry name" value="GH11358P"/>
    <property type="match status" value="1"/>
</dbReference>
<feature type="signal peptide" evidence="5">
    <location>
        <begin position="1"/>
        <end position="32"/>
    </location>
</feature>
<evidence type="ECO:0000256" key="5">
    <source>
        <dbReference type="SAM" id="SignalP"/>
    </source>
</evidence>
<name>A0AAV7NVX8_PLEWA</name>
<organism evidence="7 8">
    <name type="scientific">Pleurodeles waltl</name>
    <name type="common">Iberian ribbed newt</name>
    <dbReference type="NCBI Taxonomy" id="8319"/>
    <lineage>
        <taxon>Eukaryota</taxon>
        <taxon>Metazoa</taxon>
        <taxon>Chordata</taxon>
        <taxon>Craniata</taxon>
        <taxon>Vertebrata</taxon>
        <taxon>Euteleostomi</taxon>
        <taxon>Amphibia</taxon>
        <taxon>Batrachia</taxon>
        <taxon>Caudata</taxon>
        <taxon>Salamandroidea</taxon>
        <taxon>Salamandridae</taxon>
        <taxon>Pleurodelinae</taxon>
        <taxon>Pleurodeles</taxon>
    </lineage>
</organism>
<evidence type="ECO:0000256" key="2">
    <source>
        <dbReference type="ARBA" id="ARBA00006338"/>
    </source>
</evidence>
<sequence>MWLKMWCISTVVWFVLFPLQIWLLACKPFSDASDPPPEPRIKSSYSFGKTFLGLDKCNACIGTSMCKKFFKDEIRFENWLCPRLKLPSDYLQSYSGNYTDDSESWRQVEISRLMSKHQHDLSDKRICASISKIKSCSIEQVLMKTERFRKWSLAKRLTPDLVQGLPSPILRCPSQRLLDRIVRRYAEVLDAGSVFMDHFTDRDKMRLLYTLSINAHPIVLQIFPGSEGWPFPKYLGACGRLIVSTSTIPLKEFYNSTAEVAADLGYQLLRIIKSMRSNDMNYLFYFTHIEKDTFGVFSDGRLFIKNSSTVGIIDMQEGYPKIFPEVEHKDIFGCLAANFEAKFPSCDSVSEKQNLVMVCKDVLPELLRDKFSNSTQQKINQTLKLCMDTALPDHQTMNAGEALMDLLQPLRTCEPQFAYRYPDCKYNDQY</sequence>
<dbReference type="AlphaFoldDB" id="A0AAV7NVX8"/>
<evidence type="ECO:0000256" key="3">
    <source>
        <dbReference type="ARBA" id="ARBA00022525"/>
    </source>
</evidence>
<dbReference type="InterPro" id="IPR022049">
    <property type="entry name" value="FAM69_kinase_dom"/>
</dbReference>
<dbReference type="GO" id="GO:0005576">
    <property type="term" value="C:extracellular region"/>
    <property type="evidence" value="ECO:0007669"/>
    <property type="project" value="UniProtKB-SubCell"/>
</dbReference>
<proteinExistence type="inferred from homology"/>
<comment type="caution">
    <text evidence="7">The sequence shown here is derived from an EMBL/GenBank/DDBJ whole genome shotgun (WGS) entry which is preliminary data.</text>
</comment>
<evidence type="ECO:0000313" key="8">
    <source>
        <dbReference type="Proteomes" id="UP001066276"/>
    </source>
</evidence>
<dbReference type="Pfam" id="PF12260">
    <property type="entry name" value="PIP49_C"/>
    <property type="match status" value="1"/>
</dbReference>
<keyword evidence="8" id="KW-1185">Reference proteome</keyword>
<feature type="chain" id="PRO_5043485075" description="FAM69 protein-kinase domain-containing protein" evidence="5">
    <location>
        <begin position="33"/>
        <end position="430"/>
    </location>
</feature>
<comment type="subcellular location">
    <subcellularLocation>
        <location evidence="1">Secreted</location>
    </subcellularLocation>
</comment>
<dbReference type="PANTHER" id="PTHR32073:SF8">
    <property type="entry name" value="DIVERGENT PROTEIN KINASE DOMAIN 2B"/>
    <property type="match status" value="1"/>
</dbReference>
<keyword evidence="4 5" id="KW-0732">Signal</keyword>
<feature type="domain" description="FAM69 protein-kinase" evidence="6">
    <location>
        <begin position="208"/>
        <end position="388"/>
    </location>
</feature>